<dbReference type="InterPro" id="IPR021660">
    <property type="entry name" value="DUF3253"/>
</dbReference>
<dbReference type="Gene3D" id="1.10.10.10">
    <property type="entry name" value="Winged helix-like DNA-binding domain superfamily/Winged helix DNA-binding domain"/>
    <property type="match status" value="1"/>
</dbReference>
<reference evidence="2 3" key="1">
    <citation type="submission" date="2016-12" db="EMBL/GenBank/DDBJ databases">
        <title>The new phylogeny of genus Mycobacterium.</title>
        <authorList>
            <person name="Tortoli E."/>
            <person name="Trovato A."/>
            <person name="Cirillo D.M."/>
        </authorList>
    </citation>
    <scope>NUCLEOTIDE SEQUENCE [LARGE SCALE GENOMIC DNA]</scope>
    <source>
        <strain evidence="2 3">DSM 44223</strain>
    </source>
</reference>
<dbReference type="InterPro" id="IPR036390">
    <property type="entry name" value="WH_DNA-bd_sf"/>
</dbReference>
<keyword evidence="3" id="KW-1185">Reference proteome</keyword>
<dbReference type="Pfam" id="PF11625">
    <property type="entry name" value="DUF3253"/>
    <property type="match status" value="1"/>
</dbReference>
<organism evidence="2 3">
    <name type="scientific">Mycolicibacterium rhodesiae</name>
    <name type="common">Mycobacterium rhodesiae</name>
    <dbReference type="NCBI Taxonomy" id="36814"/>
    <lineage>
        <taxon>Bacteria</taxon>
        <taxon>Bacillati</taxon>
        <taxon>Actinomycetota</taxon>
        <taxon>Actinomycetes</taxon>
        <taxon>Mycobacteriales</taxon>
        <taxon>Mycobacteriaceae</taxon>
        <taxon>Mycolicibacterium</taxon>
    </lineage>
</organism>
<dbReference type="EMBL" id="MVIH01000003">
    <property type="protein sequence ID" value="ORB55095.1"/>
    <property type="molecule type" value="Genomic_DNA"/>
</dbReference>
<dbReference type="SUPFAM" id="SSF46785">
    <property type="entry name" value="Winged helix' DNA-binding domain"/>
    <property type="match status" value="1"/>
</dbReference>
<accession>A0A1X0J253</accession>
<dbReference type="Proteomes" id="UP000192534">
    <property type="component" value="Unassembled WGS sequence"/>
</dbReference>
<evidence type="ECO:0000313" key="3">
    <source>
        <dbReference type="Proteomes" id="UP000192534"/>
    </source>
</evidence>
<dbReference type="AlphaFoldDB" id="A0A1X0J253"/>
<name>A0A1X0J253_MYCRH</name>
<dbReference type="GO" id="GO:0016740">
    <property type="term" value="F:transferase activity"/>
    <property type="evidence" value="ECO:0007669"/>
    <property type="project" value="UniProtKB-KW"/>
</dbReference>
<keyword evidence="2" id="KW-0808">Transferase</keyword>
<evidence type="ECO:0000313" key="2">
    <source>
        <dbReference type="EMBL" id="ORB55095.1"/>
    </source>
</evidence>
<dbReference type="InterPro" id="IPR036388">
    <property type="entry name" value="WH-like_DNA-bd_sf"/>
</dbReference>
<gene>
    <name evidence="2" type="ORF">BST42_09160</name>
</gene>
<feature type="region of interest" description="Disordered" evidence="1">
    <location>
        <begin position="65"/>
        <end position="88"/>
    </location>
</feature>
<evidence type="ECO:0000256" key="1">
    <source>
        <dbReference type="SAM" id="MobiDB-lite"/>
    </source>
</evidence>
<proteinExistence type="predicted"/>
<comment type="caution">
    <text evidence="2">The sequence shown here is derived from an EMBL/GenBank/DDBJ whole genome shotgun (WGS) entry which is preliminary data.</text>
</comment>
<sequence>MVPPMDDIAKRLSAVILTMTAERAPRTICPSDAARAVDPDNWRDLMEATRELARELARSGDVVITQKGEDLDPDAQWRGPVRIRRAGT</sequence>
<protein>
    <submittedName>
        <fullName evidence="2">S-adenosylmethionine tRNA ribosyltransferase</fullName>
    </submittedName>
</protein>